<dbReference type="AlphaFoldDB" id="A0A699KIX8"/>
<evidence type="ECO:0000256" key="1">
    <source>
        <dbReference type="SAM" id="MobiDB-lite"/>
    </source>
</evidence>
<gene>
    <name evidence="2" type="ORF">Tci_667563</name>
</gene>
<name>A0A699KIX8_TANCI</name>
<evidence type="ECO:0000313" key="2">
    <source>
        <dbReference type="EMBL" id="GFA95591.1"/>
    </source>
</evidence>
<sequence>MDEDQAGSDRGKSRGALAGPDPDLTHDEFMADL</sequence>
<feature type="compositionally biased region" description="Basic and acidic residues" evidence="1">
    <location>
        <begin position="23"/>
        <end position="33"/>
    </location>
</feature>
<accession>A0A699KIX8</accession>
<proteinExistence type="predicted"/>
<protein>
    <submittedName>
        <fullName evidence="2">Uncharacterized protein</fullName>
    </submittedName>
</protein>
<comment type="caution">
    <text evidence="2">The sequence shown here is derived from an EMBL/GenBank/DDBJ whole genome shotgun (WGS) entry which is preliminary data.</text>
</comment>
<feature type="non-terminal residue" evidence="2">
    <location>
        <position position="1"/>
    </location>
</feature>
<feature type="region of interest" description="Disordered" evidence="1">
    <location>
        <begin position="1"/>
        <end position="33"/>
    </location>
</feature>
<dbReference type="EMBL" id="BKCJ010521608">
    <property type="protein sequence ID" value="GFA95591.1"/>
    <property type="molecule type" value="Genomic_DNA"/>
</dbReference>
<reference evidence="2" key="1">
    <citation type="journal article" date="2019" name="Sci. Rep.">
        <title>Draft genome of Tanacetum cinerariifolium, the natural source of mosquito coil.</title>
        <authorList>
            <person name="Yamashiro T."/>
            <person name="Shiraishi A."/>
            <person name="Satake H."/>
            <person name="Nakayama K."/>
        </authorList>
    </citation>
    <scope>NUCLEOTIDE SEQUENCE</scope>
</reference>
<organism evidence="2">
    <name type="scientific">Tanacetum cinerariifolium</name>
    <name type="common">Dalmatian daisy</name>
    <name type="synonym">Chrysanthemum cinerariifolium</name>
    <dbReference type="NCBI Taxonomy" id="118510"/>
    <lineage>
        <taxon>Eukaryota</taxon>
        <taxon>Viridiplantae</taxon>
        <taxon>Streptophyta</taxon>
        <taxon>Embryophyta</taxon>
        <taxon>Tracheophyta</taxon>
        <taxon>Spermatophyta</taxon>
        <taxon>Magnoliopsida</taxon>
        <taxon>eudicotyledons</taxon>
        <taxon>Gunneridae</taxon>
        <taxon>Pentapetalae</taxon>
        <taxon>asterids</taxon>
        <taxon>campanulids</taxon>
        <taxon>Asterales</taxon>
        <taxon>Asteraceae</taxon>
        <taxon>Asteroideae</taxon>
        <taxon>Anthemideae</taxon>
        <taxon>Anthemidinae</taxon>
        <taxon>Tanacetum</taxon>
    </lineage>
</organism>